<dbReference type="InterPro" id="IPR036652">
    <property type="entry name" value="YjeF_N_dom_sf"/>
</dbReference>
<feature type="binding site" evidence="17">
    <location>
        <position position="462"/>
    </location>
    <ligand>
        <name>(6S)-NADPHX</name>
        <dbReference type="ChEBI" id="CHEBI:64076"/>
    </ligand>
</feature>
<feature type="domain" description="YjeF N-terminal" evidence="20">
    <location>
        <begin position="1"/>
        <end position="250"/>
    </location>
</feature>
<dbReference type="EMBL" id="VUMY01000007">
    <property type="protein sequence ID" value="MST49572.1"/>
    <property type="molecule type" value="Genomic_DNA"/>
</dbReference>
<comment type="caution">
    <text evidence="21">The sequence shown here is derived from an EMBL/GenBank/DDBJ whole genome shotgun (WGS) entry which is preliminary data.</text>
</comment>
<evidence type="ECO:0000313" key="22">
    <source>
        <dbReference type="Proteomes" id="UP000442535"/>
    </source>
</evidence>
<evidence type="ECO:0000256" key="6">
    <source>
        <dbReference type="ARBA" id="ARBA00022741"/>
    </source>
</evidence>
<comment type="similarity">
    <text evidence="4 18">In the C-terminal section; belongs to the NnrD/CARKD family.</text>
</comment>
<comment type="similarity">
    <text evidence="3 18">In the N-terminal section; belongs to the NnrE/AIBP family.</text>
</comment>
<evidence type="ECO:0000256" key="3">
    <source>
        <dbReference type="ARBA" id="ARBA00006001"/>
    </source>
</evidence>
<evidence type="ECO:0000256" key="5">
    <source>
        <dbReference type="ARBA" id="ARBA00022723"/>
    </source>
</evidence>
<evidence type="ECO:0000259" key="20">
    <source>
        <dbReference type="PROSITE" id="PS51385"/>
    </source>
</evidence>
<evidence type="ECO:0000256" key="16">
    <source>
        <dbReference type="ARBA" id="ARBA00049209"/>
    </source>
</evidence>
<feature type="domain" description="YjeF C-terminal" evidence="19">
    <location>
        <begin position="255"/>
        <end position="519"/>
    </location>
</feature>
<dbReference type="GO" id="GO:0052856">
    <property type="term" value="F:NAD(P)HX epimerase activity"/>
    <property type="evidence" value="ECO:0007669"/>
    <property type="project" value="UniProtKB-EC"/>
</dbReference>
<dbReference type="PIRSF" id="PIRSF017184">
    <property type="entry name" value="Nnr"/>
    <property type="match status" value="1"/>
</dbReference>
<keyword evidence="5 18" id="KW-0479">Metal-binding</keyword>
<comment type="subunit">
    <text evidence="17">Homotetramer.</text>
</comment>
<protein>
    <recommendedName>
        <fullName evidence="17">ADP-dependent (S)-NAD(P)H-hydrate dehydratase</fullName>
        <ecNumber evidence="17">4.2.1.136</ecNumber>
    </recommendedName>
    <alternativeName>
        <fullName evidence="17">ADP-dependent NAD(P)HX dehydratase</fullName>
    </alternativeName>
</protein>
<reference evidence="21 22" key="1">
    <citation type="submission" date="2019-08" db="EMBL/GenBank/DDBJ databases">
        <title>In-depth cultivation of the pig gut microbiome towards novel bacterial diversity and tailored functional studies.</title>
        <authorList>
            <person name="Wylensek D."/>
            <person name="Hitch T.C.A."/>
            <person name="Clavel T."/>
        </authorList>
    </citation>
    <scope>NUCLEOTIDE SEQUENCE [LARGE SCALE GENOMIC DNA]</scope>
    <source>
        <strain evidence="21 22">RF-GAM-744-WT-7</strain>
    </source>
</reference>
<feature type="binding site" evidence="17">
    <location>
        <position position="390"/>
    </location>
    <ligand>
        <name>(6S)-NADPHX</name>
        <dbReference type="ChEBI" id="CHEBI:64076"/>
    </ligand>
</feature>
<dbReference type="PROSITE" id="PS51383">
    <property type="entry name" value="YJEF_C_3"/>
    <property type="match status" value="1"/>
</dbReference>
<evidence type="ECO:0000256" key="2">
    <source>
        <dbReference type="ARBA" id="ARBA00000909"/>
    </source>
</evidence>
<feature type="binding site" evidence="17">
    <location>
        <position position="340"/>
    </location>
    <ligand>
        <name>(6S)-NADPHX</name>
        <dbReference type="ChEBI" id="CHEBI:64076"/>
    </ligand>
</feature>
<dbReference type="Pfam" id="PF03853">
    <property type="entry name" value="YjeF_N"/>
    <property type="match status" value="1"/>
</dbReference>
<dbReference type="Proteomes" id="UP000442535">
    <property type="component" value="Unassembled WGS sequence"/>
</dbReference>
<comment type="catalytic activity">
    <reaction evidence="2 18">
        <text>(6R)-NADPHX = (6S)-NADPHX</text>
        <dbReference type="Rhea" id="RHEA:32227"/>
        <dbReference type="ChEBI" id="CHEBI:64076"/>
        <dbReference type="ChEBI" id="CHEBI:64077"/>
        <dbReference type="EC" id="5.1.99.6"/>
    </reaction>
</comment>
<evidence type="ECO:0000256" key="17">
    <source>
        <dbReference type="HAMAP-Rule" id="MF_01965"/>
    </source>
</evidence>
<dbReference type="PANTHER" id="PTHR12592">
    <property type="entry name" value="ATP-DEPENDENT (S)-NAD(P)H-HYDRATE DEHYDRATASE FAMILY MEMBER"/>
    <property type="match status" value="1"/>
</dbReference>
<name>A0A7K0K276_9ACTO</name>
<evidence type="ECO:0000256" key="9">
    <source>
        <dbReference type="ARBA" id="ARBA00022958"/>
    </source>
</evidence>
<dbReference type="GO" id="GO:0052855">
    <property type="term" value="F:ADP-dependent NAD(P)H-hydrate dehydratase activity"/>
    <property type="evidence" value="ECO:0007669"/>
    <property type="project" value="UniProtKB-UniRule"/>
</dbReference>
<accession>A0A7K0K276</accession>
<evidence type="ECO:0000256" key="18">
    <source>
        <dbReference type="PIRNR" id="PIRNR017184"/>
    </source>
</evidence>
<dbReference type="SUPFAM" id="SSF53613">
    <property type="entry name" value="Ribokinase-like"/>
    <property type="match status" value="1"/>
</dbReference>
<comment type="cofactor">
    <cofactor evidence="17">
        <name>Mg(2+)</name>
        <dbReference type="ChEBI" id="CHEBI:18420"/>
    </cofactor>
</comment>
<dbReference type="SUPFAM" id="SSF64153">
    <property type="entry name" value="YjeF N-terminal domain-like"/>
    <property type="match status" value="2"/>
</dbReference>
<evidence type="ECO:0000256" key="7">
    <source>
        <dbReference type="ARBA" id="ARBA00022840"/>
    </source>
</evidence>
<keyword evidence="12 17" id="KW-0456">Lyase</keyword>
<dbReference type="HAMAP" id="MF_01965">
    <property type="entry name" value="NADHX_dehydratase"/>
    <property type="match status" value="1"/>
</dbReference>
<dbReference type="PANTHER" id="PTHR12592:SF0">
    <property type="entry name" value="ATP-DEPENDENT (S)-NAD(P)H-HYDRATE DEHYDRATASE"/>
    <property type="match status" value="1"/>
</dbReference>
<comment type="catalytic activity">
    <reaction evidence="15 17 18">
        <text>(6S)-NADHX + ADP = AMP + phosphate + NADH + H(+)</text>
        <dbReference type="Rhea" id="RHEA:32223"/>
        <dbReference type="ChEBI" id="CHEBI:15378"/>
        <dbReference type="ChEBI" id="CHEBI:43474"/>
        <dbReference type="ChEBI" id="CHEBI:57945"/>
        <dbReference type="ChEBI" id="CHEBI:64074"/>
        <dbReference type="ChEBI" id="CHEBI:456215"/>
        <dbReference type="ChEBI" id="CHEBI:456216"/>
        <dbReference type="EC" id="4.2.1.136"/>
    </reaction>
</comment>
<comment type="cofactor">
    <cofactor evidence="18">
        <name>K(+)</name>
        <dbReference type="ChEBI" id="CHEBI:29103"/>
    </cofactor>
    <text evidence="18">Binds 1 potassium ion per subunit.</text>
</comment>
<evidence type="ECO:0000256" key="4">
    <source>
        <dbReference type="ARBA" id="ARBA00009524"/>
    </source>
</evidence>
<organism evidence="21 22">
    <name type="scientific">Mobiluncus porci</name>
    <dbReference type="NCBI Taxonomy" id="2652278"/>
    <lineage>
        <taxon>Bacteria</taxon>
        <taxon>Bacillati</taxon>
        <taxon>Actinomycetota</taxon>
        <taxon>Actinomycetes</taxon>
        <taxon>Actinomycetales</taxon>
        <taxon>Actinomycetaceae</taxon>
        <taxon>Mobiluncus</taxon>
    </lineage>
</organism>
<dbReference type="Pfam" id="PF01256">
    <property type="entry name" value="Carb_kinase"/>
    <property type="match status" value="1"/>
</dbReference>
<feature type="binding site" evidence="17">
    <location>
        <position position="461"/>
    </location>
    <ligand>
        <name>AMP</name>
        <dbReference type="ChEBI" id="CHEBI:456215"/>
    </ligand>
</feature>
<dbReference type="CDD" id="cd01171">
    <property type="entry name" value="YXKO-related"/>
    <property type="match status" value="1"/>
</dbReference>
<evidence type="ECO:0000256" key="14">
    <source>
        <dbReference type="ARBA" id="ARBA00025153"/>
    </source>
</evidence>
<comment type="catalytic activity">
    <reaction evidence="1 18">
        <text>(6R)-NADHX = (6S)-NADHX</text>
        <dbReference type="Rhea" id="RHEA:32215"/>
        <dbReference type="ChEBI" id="CHEBI:64074"/>
        <dbReference type="ChEBI" id="CHEBI:64075"/>
        <dbReference type="EC" id="5.1.99.6"/>
    </reaction>
</comment>
<dbReference type="Gene3D" id="3.40.50.10260">
    <property type="entry name" value="YjeF N-terminal domain"/>
    <property type="match status" value="1"/>
</dbReference>
<evidence type="ECO:0000256" key="13">
    <source>
        <dbReference type="ARBA" id="ARBA00023268"/>
    </source>
</evidence>
<feature type="binding site" evidence="17">
    <location>
        <position position="290"/>
    </location>
    <ligand>
        <name>(6S)-NADPHX</name>
        <dbReference type="ChEBI" id="CHEBI:64076"/>
    </ligand>
</feature>
<comment type="function">
    <text evidence="14 18">Bifunctional enzyme that catalyzes the epimerization of the S- and R-forms of NAD(P)HX and the dehydration of the S-form of NAD(P)HX at the expense of ADP, which is converted to AMP. This allows the repair of both epimers of NAD(P)HX, a damaged form of NAD(P)H that is a result of enzymatic or heat-dependent hydration.</text>
</comment>
<dbReference type="AlphaFoldDB" id="A0A7K0K276"/>
<evidence type="ECO:0000256" key="8">
    <source>
        <dbReference type="ARBA" id="ARBA00022857"/>
    </source>
</evidence>
<keyword evidence="10 17" id="KW-0520">NAD</keyword>
<gene>
    <name evidence="17" type="primary">nnrD</name>
    <name evidence="21" type="ORF">FYJ63_04895</name>
</gene>
<dbReference type="InterPro" id="IPR029056">
    <property type="entry name" value="Ribokinase-like"/>
</dbReference>
<dbReference type="InterPro" id="IPR004443">
    <property type="entry name" value="YjeF_N_dom"/>
</dbReference>
<keyword evidence="7 17" id="KW-0067">ATP-binding</keyword>
<evidence type="ECO:0000256" key="11">
    <source>
        <dbReference type="ARBA" id="ARBA00023235"/>
    </source>
</evidence>
<feature type="binding site" evidence="17">
    <location>
        <begin position="432"/>
        <end position="436"/>
    </location>
    <ligand>
        <name>AMP</name>
        <dbReference type="ChEBI" id="CHEBI:456215"/>
    </ligand>
</feature>
<evidence type="ECO:0000256" key="1">
    <source>
        <dbReference type="ARBA" id="ARBA00000013"/>
    </source>
</evidence>
<comment type="similarity">
    <text evidence="17">Belongs to the NnrD/CARKD family.</text>
</comment>
<dbReference type="GO" id="GO:0046496">
    <property type="term" value="P:nicotinamide nucleotide metabolic process"/>
    <property type="evidence" value="ECO:0007669"/>
    <property type="project" value="UniProtKB-UniRule"/>
</dbReference>
<sequence>MKVAAHALFHQTHLALSGKIPCLAAKVGKIRPLSERRILVLVGAGNNGGDGLYAARDLAQRGYPVTVLATSQKIHEQGAAAARQAGVDFWPVLAEGAGENHDATRISEEVRDKIIELAPAAIIDAIIGIGARPPLREPALSLVRALNEWLISEVSSVSRENSTIGANNGRDGQNLLSYVTAPRPIVVACDHPSGIDLEEGSDLGKSNALLKADLTVTMGAPKTGMLVGQGATAVGHLEIQEIGLDNLTPEVAQITREDVAQAWPWPKFSDHKYSRGVLSVLAGSAKYPGAGVLVTTAALASGASFVRYLGEDAVQPLVLGASPEVVIGSGHSQALVMGSGFDGHDENHQGQLLGAWETREPEEYVVLDAGALSLVGRSIETDDRCLLTPHAGEAAVLASGLGLEASREEIEANPYRWARKLAAASGATVLLKGPATTIANPDGTVYSVTHGTRDLATAGSGDALAGILGFLFASTRDITDLGFMAAVGAWIHGEAGRLAAPTPRTTDIINAIRPAVAALRSYVSQTNRNFLDNSESSL</sequence>
<keyword evidence="8 17" id="KW-0521">NADP</keyword>
<dbReference type="EC" id="4.2.1.136" evidence="17"/>
<keyword evidence="22" id="KW-1185">Reference proteome</keyword>
<dbReference type="GO" id="GO:0046872">
    <property type="term" value="F:metal ion binding"/>
    <property type="evidence" value="ECO:0007669"/>
    <property type="project" value="UniProtKB-UniRule"/>
</dbReference>
<dbReference type="GO" id="GO:0005524">
    <property type="term" value="F:ATP binding"/>
    <property type="evidence" value="ECO:0007669"/>
    <property type="project" value="UniProtKB-UniRule"/>
</dbReference>
<evidence type="ECO:0000256" key="10">
    <source>
        <dbReference type="ARBA" id="ARBA00023027"/>
    </source>
</evidence>
<keyword evidence="9 18" id="KW-0630">Potassium</keyword>
<dbReference type="InterPro" id="IPR030677">
    <property type="entry name" value="Nnr"/>
</dbReference>
<evidence type="ECO:0000256" key="15">
    <source>
        <dbReference type="ARBA" id="ARBA00048238"/>
    </source>
</evidence>
<dbReference type="PROSITE" id="PS51385">
    <property type="entry name" value="YJEF_N"/>
    <property type="match status" value="1"/>
</dbReference>
<keyword evidence="11 18" id="KW-0413">Isomerase</keyword>
<comment type="function">
    <text evidence="17">Catalyzes the dehydration of the S-form of NAD(P)HX at the expense of ADP, which is converted to AMP. Together with NAD(P)HX epimerase, which catalyzes the epimerization of the S- and R-forms, the enzyme allows the repair of both epimers of NAD(P)HX, a damaged form of NAD(P)H that is a result of enzymatic or heat-dependent hydration.</text>
</comment>
<comment type="catalytic activity">
    <reaction evidence="16 17 18">
        <text>(6S)-NADPHX + ADP = AMP + phosphate + NADPH + H(+)</text>
        <dbReference type="Rhea" id="RHEA:32235"/>
        <dbReference type="ChEBI" id="CHEBI:15378"/>
        <dbReference type="ChEBI" id="CHEBI:43474"/>
        <dbReference type="ChEBI" id="CHEBI:57783"/>
        <dbReference type="ChEBI" id="CHEBI:64076"/>
        <dbReference type="ChEBI" id="CHEBI:456215"/>
        <dbReference type="ChEBI" id="CHEBI:456216"/>
        <dbReference type="EC" id="4.2.1.136"/>
    </reaction>
</comment>
<proteinExistence type="inferred from homology"/>
<evidence type="ECO:0000259" key="19">
    <source>
        <dbReference type="PROSITE" id="PS51383"/>
    </source>
</evidence>
<dbReference type="InterPro" id="IPR000631">
    <property type="entry name" value="CARKD"/>
</dbReference>
<keyword evidence="13" id="KW-0511">Multifunctional enzyme</keyword>
<keyword evidence="6 17" id="KW-0547">Nucleotide-binding</keyword>
<dbReference type="Gene3D" id="3.40.1190.20">
    <property type="match status" value="1"/>
</dbReference>
<evidence type="ECO:0000313" key="21">
    <source>
        <dbReference type="EMBL" id="MST49572.1"/>
    </source>
</evidence>
<dbReference type="GO" id="GO:0110051">
    <property type="term" value="P:metabolite repair"/>
    <property type="evidence" value="ECO:0007669"/>
    <property type="project" value="TreeGrafter"/>
</dbReference>
<evidence type="ECO:0000256" key="12">
    <source>
        <dbReference type="ARBA" id="ARBA00023239"/>
    </source>
</evidence>